<dbReference type="InterPro" id="IPR034466">
    <property type="entry name" value="Methyltransferase_Class_B"/>
</dbReference>
<evidence type="ECO:0000313" key="9">
    <source>
        <dbReference type="EMBL" id="QJA48891.1"/>
    </source>
</evidence>
<evidence type="ECO:0000256" key="3">
    <source>
        <dbReference type="ARBA" id="ARBA00022679"/>
    </source>
</evidence>
<dbReference type="InterPro" id="IPR007197">
    <property type="entry name" value="rSAM"/>
</dbReference>
<protein>
    <submittedName>
        <fullName evidence="9">Putative radical SAM superfamily protein</fullName>
    </submittedName>
</protein>
<dbReference type="GO" id="GO:0046872">
    <property type="term" value="F:metal ion binding"/>
    <property type="evidence" value="ECO:0007669"/>
    <property type="project" value="UniProtKB-KW"/>
</dbReference>
<dbReference type="InterPro" id="IPR023404">
    <property type="entry name" value="rSAM_horseshoe"/>
</dbReference>
<evidence type="ECO:0000259" key="8">
    <source>
        <dbReference type="PROSITE" id="PS51918"/>
    </source>
</evidence>
<proteinExistence type="predicted"/>
<dbReference type="PANTHER" id="PTHR43409">
    <property type="entry name" value="ANAEROBIC MAGNESIUM-PROTOPORPHYRIN IX MONOMETHYL ESTER CYCLASE-RELATED"/>
    <property type="match status" value="1"/>
</dbReference>
<organism evidence="9">
    <name type="scientific">viral metagenome</name>
    <dbReference type="NCBI Taxonomy" id="1070528"/>
    <lineage>
        <taxon>unclassified sequences</taxon>
        <taxon>metagenomes</taxon>
        <taxon>organismal metagenomes</taxon>
    </lineage>
</organism>
<dbReference type="SFLD" id="SFLDG01082">
    <property type="entry name" value="B12-binding_domain_containing"/>
    <property type="match status" value="1"/>
</dbReference>
<dbReference type="CDD" id="cd01335">
    <property type="entry name" value="Radical_SAM"/>
    <property type="match status" value="1"/>
</dbReference>
<dbReference type="GO" id="GO:0051539">
    <property type="term" value="F:4 iron, 4 sulfur cluster binding"/>
    <property type="evidence" value="ECO:0007669"/>
    <property type="project" value="UniProtKB-KW"/>
</dbReference>
<keyword evidence="5" id="KW-0479">Metal-binding</keyword>
<name>A0A6H1ZN91_9ZZZZ</name>
<dbReference type="InterPro" id="IPR006638">
    <property type="entry name" value="Elp3/MiaA/NifB-like_rSAM"/>
</dbReference>
<dbReference type="GO" id="GO:0005829">
    <property type="term" value="C:cytosol"/>
    <property type="evidence" value="ECO:0007669"/>
    <property type="project" value="TreeGrafter"/>
</dbReference>
<gene>
    <name evidence="9" type="ORF">TM448A01190_0003</name>
</gene>
<evidence type="ECO:0000256" key="1">
    <source>
        <dbReference type="ARBA" id="ARBA00001966"/>
    </source>
</evidence>
<feature type="domain" description="Radical SAM core" evidence="8">
    <location>
        <begin position="151"/>
        <end position="363"/>
    </location>
</feature>
<keyword evidence="6" id="KW-0408">Iron</keyword>
<dbReference type="InterPro" id="IPR006158">
    <property type="entry name" value="Cobalamin-bd"/>
</dbReference>
<evidence type="ECO:0000256" key="2">
    <source>
        <dbReference type="ARBA" id="ARBA00022603"/>
    </source>
</evidence>
<keyword evidence="4" id="KW-0949">S-adenosyl-L-methionine</keyword>
<keyword evidence="7" id="KW-0411">Iron-sulfur</keyword>
<dbReference type="SMART" id="SM00729">
    <property type="entry name" value="Elp3"/>
    <property type="match status" value="1"/>
</dbReference>
<dbReference type="AlphaFoldDB" id="A0A6H1ZN91"/>
<dbReference type="InterPro" id="IPR058240">
    <property type="entry name" value="rSAM_sf"/>
</dbReference>
<evidence type="ECO:0000256" key="4">
    <source>
        <dbReference type="ARBA" id="ARBA00022691"/>
    </source>
</evidence>
<comment type="cofactor">
    <cofactor evidence="1">
        <name>[4Fe-4S] cluster</name>
        <dbReference type="ChEBI" id="CHEBI:49883"/>
    </cofactor>
</comment>
<reference evidence="9" key="1">
    <citation type="submission" date="2020-03" db="EMBL/GenBank/DDBJ databases">
        <title>The deep terrestrial virosphere.</title>
        <authorList>
            <person name="Holmfeldt K."/>
            <person name="Nilsson E."/>
            <person name="Simone D."/>
            <person name="Lopez-Fernandez M."/>
            <person name="Wu X."/>
            <person name="de Brujin I."/>
            <person name="Lundin D."/>
            <person name="Andersson A."/>
            <person name="Bertilsson S."/>
            <person name="Dopson M."/>
        </authorList>
    </citation>
    <scope>NUCLEOTIDE SEQUENCE</scope>
    <source>
        <strain evidence="9">TM448A01190</strain>
    </source>
</reference>
<sequence>MKSVCFVIPPSPFLLDDKVNPPLGVLYVAAALRLLGYSDITLHDGPIEEIPSGYDVYGLSVTTPQFPSAVEALKHIRGFKNEPKVIIGGPHATIDVESCIDAGFDSVVMDAGEMGMHLAIEHNLKVVSAPWDIVMAPDRSIINLGDYKYKIDGIPATTVMTTRGCPYQCGFCCKVNKKVKIHPAEAVIEELRDLHFNHGYNAFMFFDDIFTLDKKRAETILNEIKDWGVIFRCFLRADIAVRHGIEFLRLMKEAGCREVGLGVESGSDVILKAIHKGETSDEIKDGIALIKKAGIRVKGFIIVGLPFESTTTIDETTKFLETTDLDDVDLALYQPYKRSPIFDHKERYDIRWDIVDLKNTWWKGTPGKYKSNTWTSTLSREELVAARDTLEKKFKKWRANEVTKA</sequence>
<dbReference type="Pfam" id="PF02310">
    <property type="entry name" value="B12-binding"/>
    <property type="match status" value="1"/>
</dbReference>
<keyword evidence="2" id="KW-0489">Methyltransferase</keyword>
<evidence type="ECO:0000256" key="7">
    <source>
        <dbReference type="ARBA" id="ARBA00023014"/>
    </source>
</evidence>
<dbReference type="Pfam" id="PF04055">
    <property type="entry name" value="Radical_SAM"/>
    <property type="match status" value="1"/>
</dbReference>
<evidence type="ECO:0000256" key="6">
    <source>
        <dbReference type="ARBA" id="ARBA00023004"/>
    </source>
</evidence>
<dbReference type="GO" id="GO:0003824">
    <property type="term" value="F:catalytic activity"/>
    <property type="evidence" value="ECO:0007669"/>
    <property type="project" value="InterPro"/>
</dbReference>
<evidence type="ECO:0000256" key="5">
    <source>
        <dbReference type="ARBA" id="ARBA00022723"/>
    </source>
</evidence>
<keyword evidence="3" id="KW-0808">Transferase</keyword>
<dbReference type="SFLD" id="SFLDG01123">
    <property type="entry name" value="methyltransferase_(Class_B)"/>
    <property type="match status" value="1"/>
</dbReference>
<dbReference type="GO" id="GO:0031419">
    <property type="term" value="F:cobalamin binding"/>
    <property type="evidence" value="ECO:0007669"/>
    <property type="project" value="InterPro"/>
</dbReference>
<dbReference type="SFLD" id="SFLDS00029">
    <property type="entry name" value="Radical_SAM"/>
    <property type="match status" value="1"/>
</dbReference>
<dbReference type="EMBL" id="MT144108">
    <property type="protein sequence ID" value="QJA48891.1"/>
    <property type="molecule type" value="Genomic_DNA"/>
</dbReference>
<dbReference type="Gene3D" id="3.40.50.280">
    <property type="entry name" value="Cobalamin-binding domain"/>
    <property type="match status" value="1"/>
</dbReference>
<dbReference type="PROSITE" id="PS51918">
    <property type="entry name" value="RADICAL_SAM"/>
    <property type="match status" value="1"/>
</dbReference>
<dbReference type="InterPro" id="IPR051198">
    <property type="entry name" value="BchE-like"/>
</dbReference>
<dbReference type="Gene3D" id="3.80.30.20">
    <property type="entry name" value="tm_1862 like domain"/>
    <property type="match status" value="1"/>
</dbReference>
<dbReference type="SUPFAM" id="SSF102114">
    <property type="entry name" value="Radical SAM enzymes"/>
    <property type="match status" value="1"/>
</dbReference>
<dbReference type="PANTHER" id="PTHR43409:SF7">
    <property type="entry name" value="BLL1977 PROTEIN"/>
    <property type="match status" value="1"/>
</dbReference>
<accession>A0A6H1ZN91</accession>